<gene>
    <name evidence="1" type="ORF">GF1_23190</name>
</gene>
<dbReference type="KEGG" id="ddu:GF1_23190"/>
<dbReference type="PANTHER" id="PTHR35866">
    <property type="entry name" value="PUTATIVE-RELATED"/>
    <property type="match status" value="1"/>
</dbReference>
<keyword evidence="1" id="KW-0449">Lipoprotein</keyword>
<dbReference type="PANTHER" id="PTHR35866:SF1">
    <property type="entry name" value="YKGJ FAMILY CYSTEINE CLUSTER PROTEIN"/>
    <property type="match status" value="1"/>
</dbReference>
<dbReference type="EMBL" id="AP024233">
    <property type="protein sequence ID" value="BCO09943.1"/>
    <property type="molecule type" value="Genomic_DNA"/>
</dbReference>
<keyword evidence="2" id="KW-1185">Reference proteome</keyword>
<dbReference type="AlphaFoldDB" id="A0A915XKZ5"/>
<evidence type="ECO:0000313" key="1">
    <source>
        <dbReference type="EMBL" id="BCO09943.1"/>
    </source>
</evidence>
<accession>A0A915XKZ5</accession>
<sequence>MYPMKENKTPSPATGQRIALNGGDTFRFRCHPDISCYLACCHKVEIYLFPYDVLRLKNCLGMHSAEFIHTHCRIGEGSHPYFPSLMLNMAEQEDYPCPFLTREGCSVYPDRPSACRTYPLERGVEKCGRRGRLKTHYFLVRHPYCKGHDEEGTYTVKQWERDQKLLEYNLMNDLWAELDAFFATNPWEGEGAAGPRQQLAFMVCYDIDGFRDYASRHHLLDRYRIDRDRRRRIERDDAELLKFGFQWLPAVLGGRNTLTPT</sequence>
<reference evidence="1" key="1">
    <citation type="submission" date="2020-12" db="EMBL/GenBank/DDBJ databases">
        <title>Desulfobium dissulfuricans gen. nov., sp. nov., a novel mesophilic, sulfate-reducing bacterium isolated from a deep-sea hydrothermal vent.</title>
        <authorList>
            <person name="Hashimoto Y."/>
            <person name="Tame A."/>
            <person name="Sawayama S."/>
            <person name="Miyazaki J."/>
            <person name="Takai K."/>
            <person name="Nakagawa S."/>
        </authorList>
    </citation>
    <scope>NUCLEOTIDE SEQUENCE</scope>
    <source>
        <strain evidence="1">GF1</strain>
    </source>
</reference>
<name>A0A915XKZ5_9BACT</name>
<dbReference type="InterPro" id="IPR005358">
    <property type="entry name" value="Puta_zinc/iron-chelating_dom"/>
</dbReference>
<evidence type="ECO:0000313" key="2">
    <source>
        <dbReference type="Proteomes" id="UP001063350"/>
    </source>
</evidence>
<organism evidence="1 2">
    <name type="scientific">Desulfolithobacter dissulfuricans</name>
    <dbReference type="NCBI Taxonomy" id="2795293"/>
    <lineage>
        <taxon>Bacteria</taxon>
        <taxon>Pseudomonadati</taxon>
        <taxon>Thermodesulfobacteriota</taxon>
        <taxon>Desulfobulbia</taxon>
        <taxon>Desulfobulbales</taxon>
        <taxon>Desulfobulbaceae</taxon>
        <taxon>Desulfolithobacter</taxon>
    </lineage>
</organism>
<dbReference type="Proteomes" id="UP001063350">
    <property type="component" value="Chromosome"/>
</dbReference>
<protein>
    <submittedName>
        <fullName evidence="1">Lipoprotein</fullName>
    </submittedName>
</protein>
<proteinExistence type="predicted"/>
<dbReference type="Pfam" id="PF03692">
    <property type="entry name" value="CxxCxxCC"/>
    <property type="match status" value="1"/>
</dbReference>